<proteinExistence type="inferred from homology"/>
<keyword evidence="5 11" id="KW-0328">Glycosyltransferase</keyword>
<evidence type="ECO:0000256" key="5">
    <source>
        <dbReference type="ARBA" id="ARBA00022676"/>
    </source>
</evidence>
<dbReference type="GO" id="GO:0004373">
    <property type="term" value="F:alpha-1,4-glucan glucosyltransferase (UDP-glucose donor) activity"/>
    <property type="evidence" value="ECO:0007669"/>
    <property type="project" value="InterPro"/>
</dbReference>
<dbReference type="Gene3D" id="3.40.50.2000">
    <property type="entry name" value="Glycogen Phosphorylase B"/>
    <property type="match status" value="2"/>
</dbReference>
<dbReference type="InterPro" id="IPR011835">
    <property type="entry name" value="GS/SS"/>
</dbReference>
<evidence type="ECO:0000256" key="7">
    <source>
        <dbReference type="ARBA" id="ARBA00022922"/>
    </source>
</evidence>
<dbReference type="GO" id="GO:0009501">
    <property type="term" value="C:amyloplast"/>
    <property type="evidence" value="ECO:0007669"/>
    <property type="project" value="UniProtKB-SubCell"/>
</dbReference>
<keyword evidence="8" id="KW-0809">Transit peptide</keyword>
<sequence>MASVTALHCISKGSYGGVLSSETRAFHSSKLPNLRSQTAVFEGLRPRNVVDSLQMRSNAKAVSRQTKKATPAASTRTYPIVICGKGMNLVFVGAEMAPWSKTGGLGDVLGGLPPFMAAIGHRVMAISPRYDQYYDGWDTSVVVDIKVGQRMEKVRFFHCYKRGVDRVFVDHPLFLEKVWGKTDGMLYGPTPGTDYDDNQLRYSLLCQATLIAPLALKLDNSKFYSGPYGENVMFIANDWHTGPLPCYLKSLYQSRGIYNNAKVVFCIHNIVYQGRFALSDFELLNLPERFISSFDFTDGYDKPVKGRKINWMKAGIAEADRVLTVSPYYAKELVSGEERGVELHEVLRRKQIYGIVNGMDTTDWDPMTDKYINCNYDARTVMEAKRMNKEALQAQLGLPVDRNIPLIAFLGRLEEQKGSDILAAAIPGFMDENCQVIVLGTGKKDMERQLADLEVRYPNKVRAHFKFNVPLAHAVMAGADLMIVTSRFEPCGLIQLQGMRYGNPCICSSTGGLVDTVREGLTGFHMGPFSVNCNCVDEKEVQNVVRTVKRALRVYRTPAFAQMIQNCMNQDLSWKGPAKKWEEFLLSLGARGSEPGVDGEEIAPLAKENVANP</sequence>
<protein>
    <recommendedName>
        <fullName evidence="11">Starch synthase, chloroplastic/amyloplastic</fullName>
        <ecNumber evidence="11">2.4.1.-</ecNumber>
    </recommendedName>
</protein>
<dbReference type="Pfam" id="PF08323">
    <property type="entry name" value="Glyco_transf_5"/>
    <property type="match status" value="1"/>
</dbReference>
<evidence type="ECO:0000256" key="3">
    <source>
        <dbReference type="ARBA" id="ARBA00022528"/>
    </source>
</evidence>
<evidence type="ECO:0000259" key="14">
    <source>
        <dbReference type="Pfam" id="PF08323"/>
    </source>
</evidence>
<evidence type="ECO:0000256" key="1">
    <source>
        <dbReference type="ARBA" id="ARBA00004727"/>
    </source>
</evidence>
<dbReference type="GO" id="GO:0019863">
    <property type="term" value="F:IgE binding"/>
    <property type="evidence" value="ECO:0007669"/>
    <property type="project" value="UniProtKB-ARBA"/>
</dbReference>
<keyword evidence="3 11" id="KW-0150">Chloroplast</keyword>
<reference evidence="15 16" key="1">
    <citation type="submission" date="2023-10" db="EMBL/GenBank/DDBJ databases">
        <title>Chromosome-scale genome assembly provides insights into flower coloration mechanisms of Canna indica.</title>
        <authorList>
            <person name="Li C."/>
        </authorList>
    </citation>
    <scope>NUCLEOTIDE SEQUENCE [LARGE SCALE GENOMIC DNA]</scope>
    <source>
        <tissue evidence="15">Flower</tissue>
    </source>
</reference>
<comment type="similarity">
    <text evidence="2 11">Belongs to the glycosyltransferase 1 family. Bacterial/plant glycogen synthase subfamily.</text>
</comment>
<evidence type="ECO:0000313" key="16">
    <source>
        <dbReference type="Proteomes" id="UP001327560"/>
    </source>
</evidence>
<evidence type="ECO:0000256" key="12">
    <source>
        <dbReference type="SAM" id="MobiDB-lite"/>
    </source>
</evidence>
<feature type="domain" description="Glycosyl transferase family 1" evidence="13">
    <location>
        <begin position="404"/>
        <end position="529"/>
    </location>
</feature>
<evidence type="ECO:0000256" key="9">
    <source>
        <dbReference type="ARBA" id="ARBA00023234"/>
    </source>
</evidence>
<keyword evidence="16" id="KW-1185">Reference proteome</keyword>
<evidence type="ECO:0000256" key="4">
    <source>
        <dbReference type="ARBA" id="ARBA00022640"/>
    </source>
</evidence>
<accession>A0AAQ3L4N7</accession>
<evidence type="ECO:0000256" key="10">
    <source>
        <dbReference type="ARBA" id="ARBA00047496"/>
    </source>
</evidence>
<dbReference type="GO" id="GO:0009507">
    <property type="term" value="C:chloroplast"/>
    <property type="evidence" value="ECO:0007669"/>
    <property type="project" value="UniProtKB-SubCell"/>
</dbReference>
<dbReference type="AlphaFoldDB" id="A0AAQ3L4N7"/>
<dbReference type="Proteomes" id="UP001327560">
    <property type="component" value="Chromosome 8"/>
</dbReference>
<comment type="pathway">
    <text evidence="1 11">Glycan biosynthesis; starch biosynthesis.</text>
</comment>
<keyword evidence="9 11" id="KW-0035">Amyloplast</keyword>
<evidence type="ECO:0000256" key="2">
    <source>
        <dbReference type="ARBA" id="ARBA00010281"/>
    </source>
</evidence>
<dbReference type="FunFam" id="3.40.50.2000:FF:000090">
    <property type="entry name" value="Starch synthase, chloroplastic/amyloplastic"/>
    <property type="match status" value="1"/>
</dbReference>
<dbReference type="EMBL" id="CP136897">
    <property type="protein sequence ID" value="WOL18131.1"/>
    <property type="molecule type" value="Genomic_DNA"/>
</dbReference>
<dbReference type="NCBIfam" id="TIGR02095">
    <property type="entry name" value="glgA"/>
    <property type="match status" value="1"/>
</dbReference>
<keyword evidence="7 11" id="KW-0750">Starch biosynthesis</keyword>
<evidence type="ECO:0000256" key="8">
    <source>
        <dbReference type="ARBA" id="ARBA00022946"/>
    </source>
</evidence>
<gene>
    <name evidence="15" type="ORF">Cni_G26924</name>
</gene>
<feature type="region of interest" description="Disordered" evidence="12">
    <location>
        <begin position="592"/>
        <end position="613"/>
    </location>
</feature>
<dbReference type="GO" id="GO:0019252">
    <property type="term" value="P:starch biosynthetic process"/>
    <property type="evidence" value="ECO:0007669"/>
    <property type="project" value="UniProtKB-UniRule"/>
</dbReference>
<dbReference type="FunFam" id="3.40.50.2000:FF:000073">
    <property type="entry name" value="Starch synthase, chloroplastic/amyloplastic"/>
    <property type="match status" value="1"/>
</dbReference>
<dbReference type="InterPro" id="IPR013534">
    <property type="entry name" value="Starch_synth_cat_dom"/>
</dbReference>
<evidence type="ECO:0000256" key="6">
    <source>
        <dbReference type="ARBA" id="ARBA00022679"/>
    </source>
</evidence>
<dbReference type="PANTHER" id="PTHR45825:SF3">
    <property type="entry name" value="GRANULE-BOUND STARCH SYNTHASE 1, CHLOROPLASTIC_AMYLOPLASTIC"/>
    <property type="match status" value="1"/>
</dbReference>
<dbReference type="InterPro" id="IPR001296">
    <property type="entry name" value="Glyco_trans_1"/>
</dbReference>
<dbReference type="EC" id="2.4.1.-" evidence="11"/>
<dbReference type="SUPFAM" id="SSF53756">
    <property type="entry name" value="UDP-Glycosyltransferase/glycogen phosphorylase"/>
    <property type="match status" value="1"/>
</dbReference>
<dbReference type="PANTHER" id="PTHR45825">
    <property type="entry name" value="GRANULE-BOUND STARCH SYNTHASE 1, CHLOROPLASTIC/AMYLOPLASTIC"/>
    <property type="match status" value="1"/>
</dbReference>
<name>A0AAQ3L4N7_9LILI</name>
<organism evidence="15 16">
    <name type="scientific">Canna indica</name>
    <name type="common">Indian-shot</name>
    <dbReference type="NCBI Taxonomy" id="4628"/>
    <lineage>
        <taxon>Eukaryota</taxon>
        <taxon>Viridiplantae</taxon>
        <taxon>Streptophyta</taxon>
        <taxon>Embryophyta</taxon>
        <taxon>Tracheophyta</taxon>
        <taxon>Spermatophyta</taxon>
        <taxon>Magnoliopsida</taxon>
        <taxon>Liliopsida</taxon>
        <taxon>Zingiberales</taxon>
        <taxon>Cannaceae</taxon>
        <taxon>Canna</taxon>
    </lineage>
</organism>
<dbReference type="Pfam" id="PF00534">
    <property type="entry name" value="Glycos_transf_1"/>
    <property type="match status" value="1"/>
</dbReference>
<evidence type="ECO:0000256" key="11">
    <source>
        <dbReference type="RuleBase" id="RU361232"/>
    </source>
</evidence>
<feature type="domain" description="Starch synthase catalytic" evidence="14">
    <location>
        <begin position="89"/>
        <end position="348"/>
    </location>
</feature>
<dbReference type="CDD" id="cd03791">
    <property type="entry name" value="GT5_Glycogen_synthase_DULL1-like"/>
    <property type="match status" value="1"/>
</dbReference>
<dbReference type="HAMAP" id="MF_00484">
    <property type="entry name" value="Glycogen_synth"/>
    <property type="match status" value="1"/>
</dbReference>
<comment type="subcellular location">
    <subcellularLocation>
        <location evidence="11">Plastid</location>
        <location evidence="11">Chloroplast</location>
    </subcellularLocation>
    <subcellularLocation>
        <location evidence="11">Plastid</location>
        <location evidence="11">Amyloplast</location>
    </subcellularLocation>
</comment>
<evidence type="ECO:0000313" key="15">
    <source>
        <dbReference type="EMBL" id="WOL18131.1"/>
    </source>
</evidence>
<evidence type="ECO:0000259" key="13">
    <source>
        <dbReference type="Pfam" id="PF00534"/>
    </source>
</evidence>
<comment type="catalytic activity">
    <reaction evidence="10">
        <text>an NDP-alpha-D-glucose + [(1-&gt;4)-alpha-D-glucosyl](n) = [(1-&gt;4)-alpha-D-glucosyl](n+1) + a ribonucleoside 5'-diphosphate + H(+)</text>
        <dbReference type="Rhea" id="RHEA:15873"/>
        <dbReference type="Rhea" id="RHEA-COMP:9584"/>
        <dbReference type="Rhea" id="RHEA-COMP:9587"/>
        <dbReference type="ChEBI" id="CHEBI:15378"/>
        <dbReference type="ChEBI" id="CHEBI:15444"/>
        <dbReference type="ChEBI" id="CHEBI:57930"/>
        <dbReference type="ChEBI" id="CHEBI:76533"/>
        <dbReference type="EC" id="2.4.1.242"/>
    </reaction>
</comment>
<keyword evidence="6" id="KW-0808">Transferase</keyword>
<keyword evidence="4" id="KW-0934">Plastid</keyword>